<organism evidence="1 2">
    <name type="scientific">Clydaea vesicula</name>
    <dbReference type="NCBI Taxonomy" id="447962"/>
    <lineage>
        <taxon>Eukaryota</taxon>
        <taxon>Fungi</taxon>
        <taxon>Fungi incertae sedis</taxon>
        <taxon>Chytridiomycota</taxon>
        <taxon>Chytridiomycota incertae sedis</taxon>
        <taxon>Chytridiomycetes</taxon>
        <taxon>Lobulomycetales</taxon>
        <taxon>Lobulomycetaceae</taxon>
        <taxon>Clydaea</taxon>
    </lineage>
</organism>
<protein>
    <submittedName>
        <fullName evidence="1">Uncharacterized protein</fullName>
    </submittedName>
</protein>
<proteinExistence type="predicted"/>
<evidence type="ECO:0000313" key="1">
    <source>
        <dbReference type="EMBL" id="KAJ3216637.1"/>
    </source>
</evidence>
<accession>A0AAD5TYN7</accession>
<comment type="caution">
    <text evidence="1">The sequence shown here is derived from an EMBL/GenBank/DDBJ whole genome shotgun (WGS) entry which is preliminary data.</text>
</comment>
<gene>
    <name evidence="1" type="ORF">HK099_005785</name>
</gene>
<dbReference type="Proteomes" id="UP001211065">
    <property type="component" value="Unassembled WGS sequence"/>
</dbReference>
<sequence>MNFATFYDQIVIAALEAKAAFQGKADLSFEKLDLLQTNIKILTDIRHNLFNIDDLNCKKRKRLHPDKSVPKKGQEAIISEAITFQDTASDYERNTNDITSYYKSDYLQEAQVCDIEYNLNAYTDSTNLNNNISTFSTKNTNNNLILSPEIVERLDQVFFGFLARVCGDLNAVDYSGEKLHATLIAKRLNKGSDTTLFYSFKFRIRAFCNAFREELARSGLTDDAISDKQFKLYLWTQRYISRFNVSGNSNKSNGTCVWIVEAKKTFDGGWIFKEFERKFLGEDTFNLHVGVPFTLKPKIYDPQVQSPRPIFHSVALPSWLRWEEDYLTGVPDLYSTDCTIKIYASYQYCECNFRIEKTLTLNILHGQNSQKNFQNQDEQEEESDDNFKE</sequence>
<keyword evidence="2" id="KW-1185">Reference proteome</keyword>
<reference evidence="1" key="1">
    <citation type="submission" date="2020-05" db="EMBL/GenBank/DDBJ databases">
        <title>Phylogenomic resolution of chytrid fungi.</title>
        <authorList>
            <person name="Stajich J.E."/>
            <person name="Amses K."/>
            <person name="Simmons R."/>
            <person name="Seto K."/>
            <person name="Myers J."/>
            <person name="Bonds A."/>
            <person name="Quandt C.A."/>
            <person name="Barry K."/>
            <person name="Liu P."/>
            <person name="Grigoriev I."/>
            <person name="Longcore J.E."/>
            <person name="James T.Y."/>
        </authorList>
    </citation>
    <scope>NUCLEOTIDE SEQUENCE</scope>
    <source>
        <strain evidence="1">JEL0476</strain>
    </source>
</reference>
<name>A0AAD5TYN7_9FUNG</name>
<dbReference type="AlphaFoldDB" id="A0AAD5TYN7"/>
<evidence type="ECO:0000313" key="2">
    <source>
        <dbReference type="Proteomes" id="UP001211065"/>
    </source>
</evidence>
<dbReference type="EMBL" id="JADGJW010000467">
    <property type="protein sequence ID" value="KAJ3216637.1"/>
    <property type="molecule type" value="Genomic_DNA"/>
</dbReference>